<sequence>MVSEDVLCQLLDKSRNAFYDDEEHNIEKCPVKETLCEKCHQKGHLTKKCSITEKLKSLERKIENQLTTIIFTMTKKKRNQYLKLAKKIMMKI</sequence>
<accession>A0A3M7SFW3</accession>
<proteinExistence type="predicted"/>
<dbReference type="OrthoDB" id="3863715at2759"/>
<name>A0A3M7SFW3_BRAPC</name>
<dbReference type="Proteomes" id="UP000276133">
    <property type="component" value="Unassembled WGS sequence"/>
</dbReference>
<comment type="caution">
    <text evidence="1">The sequence shown here is derived from an EMBL/GenBank/DDBJ whole genome shotgun (WGS) entry which is preliminary data.</text>
</comment>
<dbReference type="EMBL" id="REGN01001452">
    <property type="protein sequence ID" value="RNA34575.1"/>
    <property type="molecule type" value="Genomic_DNA"/>
</dbReference>
<gene>
    <name evidence="1" type="ORF">BpHYR1_009128</name>
</gene>
<dbReference type="AlphaFoldDB" id="A0A3M7SFW3"/>
<protein>
    <recommendedName>
        <fullName evidence="3">CCHC-type domain-containing protein</fullName>
    </recommendedName>
</protein>
<organism evidence="1 2">
    <name type="scientific">Brachionus plicatilis</name>
    <name type="common">Marine rotifer</name>
    <name type="synonym">Brachionus muelleri</name>
    <dbReference type="NCBI Taxonomy" id="10195"/>
    <lineage>
        <taxon>Eukaryota</taxon>
        <taxon>Metazoa</taxon>
        <taxon>Spiralia</taxon>
        <taxon>Gnathifera</taxon>
        <taxon>Rotifera</taxon>
        <taxon>Eurotatoria</taxon>
        <taxon>Monogononta</taxon>
        <taxon>Pseudotrocha</taxon>
        <taxon>Ploima</taxon>
        <taxon>Brachionidae</taxon>
        <taxon>Brachionus</taxon>
    </lineage>
</organism>
<evidence type="ECO:0000313" key="2">
    <source>
        <dbReference type="Proteomes" id="UP000276133"/>
    </source>
</evidence>
<keyword evidence="2" id="KW-1185">Reference proteome</keyword>
<reference evidence="1 2" key="1">
    <citation type="journal article" date="2018" name="Sci. Rep.">
        <title>Genomic signatures of local adaptation to the degree of environmental predictability in rotifers.</title>
        <authorList>
            <person name="Franch-Gras L."/>
            <person name="Hahn C."/>
            <person name="Garcia-Roger E.M."/>
            <person name="Carmona M.J."/>
            <person name="Serra M."/>
            <person name="Gomez A."/>
        </authorList>
    </citation>
    <scope>NUCLEOTIDE SEQUENCE [LARGE SCALE GENOMIC DNA]</scope>
    <source>
        <strain evidence="1">HYR1</strain>
    </source>
</reference>
<evidence type="ECO:0000313" key="1">
    <source>
        <dbReference type="EMBL" id="RNA34575.1"/>
    </source>
</evidence>
<evidence type="ECO:0008006" key="3">
    <source>
        <dbReference type="Google" id="ProtNLM"/>
    </source>
</evidence>